<keyword evidence="1" id="KW-0472">Membrane</keyword>
<dbReference type="EnsemblMetazoa" id="Aqu2.1.32723_001">
    <property type="protein sequence ID" value="Aqu2.1.32723_001"/>
    <property type="gene ID" value="Aqu2.1.32723"/>
</dbReference>
<sequence length="46" mass="5304">MKSQVVGYSRSKRFLKRQTNNDTSLTLINVLLSSISLKIFLILITY</sequence>
<evidence type="ECO:0000313" key="2">
    <source>
        <dbReference type="EnsemblMetazoa" id="Aqu2.1.32723_001"/>
    </source>
</evidence>
<proteinExistence type="predicted"/>
<dbReference type="InParanoid" id="A0A1X7UY77"/>
<keyword evidence="1" id="KW-1133">Transmembrane helix</keyword>
<reference evidence="2" key="1">
    <citation type="submission" date="2017-05" db="UniProtKB">
        <authorList>
            <consortium name="EnsemblMetazoa"/>
        </authorList>
    </citation>
    <scope>IDENTIFICATION</scope>
</reference>
<evidence type="ECO:0000256" key="1">
    <source>
        <dbReference type="SAM" id="Phobius"/>
    </source>
</evidence>
<feature type="transmembrane region" description="Helical" evidence="1">
    <location>
        <begin position="21"/>
        <end position="44"/>
    </location>
</feature>
<organism evidence="2">
    <name type="scientific">Amphimedon queenslandica</name>
    <name type="common">Sponge</name>
    <dbReference type="NCBI Taxonomy" id="400682"/>
    <lineage>
        <taxon>Eukaryota</taxon>
        <taxon>Metazoa</taxon>
        <taxon>Porifera</taxon>
        <taxon>Demospongiae</taxon>
        <taxon>Heteroscleromorpha</taxon>
        <taxon>Haplosclerida</taxon>
        <taxon>Niphatidae</taxon>
        <taxon>Amphimedon</taxon>
    </lineage>
</organism>
<accession>A0A1X7UY77</accession>
<keyword evidence="1" id="KW-0812">Transmembrane</keyword>
<dbReference type="AlphaFoldDB" id="A0A1X7UY77"/>
<protein>
    <submittedName>
        <fullName evidence="2">Uncharacterized protein</fullName>
    </submittedName>
</protein>
<name>A0A1X7UY77_AMPQE</name>